<feature type="region of interest" description="Disordered" evidence="5">
    <location>
        <begin position="116"/>
        <end position="167"/>
    </location>
</feature>
<proteinExistence type="inferred from homology"/>
<dbReference type="PANTHER" id="PTHR10746:SF6">
    <property type="entry name" value="LARGE RIBOSOMAL SUBUNIT PROTEIN UL4M"/>
    <property type="match status" value="1"/>
</dbReference>
<dbReference type="Gene3D" id="3.40.1370.10">
    <property type="match status" value="1"/>
</dbReference>
<comment type="caution">
    <text evidence="6">The sequence shown here is derived from an EMBL/GenBank/DDBJ whole genome shotgun (WGS) entry which is preliminary data.</text>
</comment>
<evidence type="ECO:0000256" key="3">
    <source>
        <dbReference type="ARBA" id="ARBA00023274"/>
    </source>
</evidence>
<name>A0ABR1FRS8_AURAN</name>
<dbReference type="InterPro" id="IPR002136">
    <property type="entry name" value="Ribosomal_uL4"/>
</dbReference>
<dbReference type="InterPro" id="IPR023574">
    <property type="entry name" value="Ribosomal_uL4_dom_sf"/>
</dbReference>
<accession>A0ABR1FRS8</accession>
<dbReference type="GO" id="GO:0005840">
    <property type="term" value="C:ribosome"/>
    <property type="evidence" value="ECO:0007669"/>
    <property type="project" value="UniProtKB-KW"/>
</dbReference>
<organism evidence="6 7">
    <name type="scientific">Aureococcus anophagefferens</name>
    <name type="common">Harmful bloom alga</name>
    <dbReference type="NCBI Taxonomy" id="44056"/>
    <lineage>
        <taxon>Eukaryota</taxon>
        <taxon>Sar</taxon>
        <taxon>Stramenopiles</taxon>
        <taxon>Ochrophyta</taxon>
        <taxon>Pelagophyceae</taxon>
        <taxon>Pelagomonadales</taxon>
        <taxon>Pelagomonadaceae</taxon>
        <taxon>Aureococcus</taxon>
    </lineage>
</organism>
<comment type="similarity">
    <text evidence="1">Belongs to the universal ribosomal protein uL4 family.</text>
</comment>
<keyword evidence="7" id="KW-1185">Reference proteome</keyword>
<feature type="compositionally biased region" description="Basic residues" evidence="5">
    <location>
        <begin position="116"/>
        <end position="125"/>
    </location>
</feature>
<dbReference type="Proteomes" id="UP001363151">
    <property type="component" value="Unassembled WGS sequence"/>
</dbReference>
<evidence type="ECO:0000256" key="1">
    <source>
        <dbReference type="ARBA" id="ARBA00010528"/>
    </source>
</evidence>
<evidence type="ECO:0000313" key="7">
    <source>
        <dbReference type="Proteomes" id="UP001363151"/>
    </source>
</evidence>
<dbReference type="Pfam" id="PF00573">
    <property type="entry name" value="Ribosomal_L4"/>
    <property type="match status" value="1"/>
</dbReference>
<dbReference type="EMBL" id="JBBJCI010000256">
    <property type="protein sequence ID" value="KAK7236813.1"/>
    <property type="molecule type" value="Genomic_DNA"/>
</dbReference>
<sequence length="254" mass="27334">MAAMRIVWSRVAAPLLRASPLLRSARARPLALLGARPLSSLPANLTLAEPAPTATTPTPPPPRINYALRGDEIHVDVEAFFGGGAAAPAIALPADVFAAPLRVDVLHDCVRWQRNKRRQVHRASKRRGEVSGSTRKLYRQKGTGNARAGSLRSPLRKGGAKAHGPAARDFKTELNKKQRRLALRVALSAKLREGRLTVAASLDTPPKTRVVADALRGRGIRSALFVDDDLAEDFKTACRNVPLVDVLPQDAGGL</sequence>
<reference evidence="6 7" key="1">
    <citation type="submission" date="2024-03" db="EMBL/GenBank/DDBJ databases">
        <title>Aureococcus anophagefferens CCMP1851 and Kratosvirus quantuckense: Draft genome of a second virus-susceptible host strain in the model system.</title>
        <authorList>
            <person name="Chase E."/>
            <person name="Truchon A.R."/>
            <person name="Schepens W."/>
            <person name="Wilhelm S.W."/>
        </authorList>
    </citation>
    <scope>NUCLEOTIDE SEQUENCE [LARGE SCALE GENOMIC DNA]</scope>
    <source>
        <strain evidence="6 7">CCMP1851</strain>
    </source>
</reference>
<evidence type="ECO:0000256" key="5">
    <source>
        <dbReference type="SAM" id="MobiDB-lite"/>
    </source>
</evidence>
<gene>
    <name evidence="6" type="primary">MRPL4</name>
    <name evidence="6" type="ORF">SO694_00092046</name>
</gene>
<protein>
    <recommendedName>
        <fullName evidence="4">Large ribosomal subunit protein uL4m</fullName>
    </recommendedName>
</protein>
<dbReference type="NCBIfam" id="TIGR03953">
    <property type="entry name" value="rplD_bact"/>
    <property type="match status" value="1"/>
</dbReference>
<evidence type="ECO:0000313" key="6">
    <source>
        <dbReference type="EMBL" id="KAK7236813.1"/>
    </source>
</evidence>
<evidence type="ECO:0000256" key="4">
    <source>
        <dbReference type="ARBA" id="ARBA00040565"/>
    </source>
</evidence>
<keyword evidence="3" id="KW-0687">Ribonucleoprotein</keyword>
<dbReference type="PANTHER" id="PTHR10746">
    <property type="entry name" value="50S RIBOSOMAL PROTEIN L4"/>
    <property type="match status" value="1"/>
</dbReference>
<keyword evidence="2 6" id="KW-0689">Ribosomal protein</keyword>
<evidence type="ECO:0000256" key="2">
    <source>
        <dbReference type="ARBA" id="ARBA00022980"/>
    </source>
</evidence>
<dbReference type="InterPro" id="IPR013005">
    <property type="entry name" value="Ribosomal_uL4-like"/>
</dbReference>
<dbReference type="SUPFAM" id="SSF52166">
    <property type="entry name" value="Ribosomal protein L4"/>
    <property type="match status" value="1"/>
</dbReference>